<keyword evidence="5" id="KW-0597">Phosphoprotein</keyword>
<comment type="catalytic activity">
    <reaction evidence="1">
        <text>S-ubiquitinyl-[E2 ubiquitin-conjugating enzyme]-L-cysteine + [acceptor protein]-L-lysine = [E2 ubiquitin-conjugating enzyme]-L-cysteine + N(6)-ubiquitinyl-[acceptor protein]-L-lysine.</text>
        <dbReference type="EC" id="2.3.2.27"/>
    </reaction>
</comment>
<accession>R4WE97</accession>
<feature type="domain" description="UBR-type" evidence="18">
    <location>
        <begin position="43"/>
        <end position="118"/>
    </location>
</feature>
<dbReference type="InterPro" id="IPR011011">
    <property type="entry name" value="Znf_FYVE_PHD"/>
</dbReference>
<evidence type="ECO:0000256" key="2">
    <source>
        <dbReference type="ARBA" id="ARBA00004906"/>
    </source>
</evidence>
<dbReference type="GO" id="GO:0061630">
    <property type="term" value="F:ubiquitin protein ligase activity"/>
    <property type="evidence" value="ECO:0007669"/>
    <property type="project" value="UniProtKB-EC"/>
</dbReference>
<evidence type="ECO:0000256" key="17">
    <source>
        <dbReference type="SAM" id="MobiDB-lite"/>
    </source>
</evidence>
<evidence type="ECO:0000256" key="16">
    <source>
        <dbReference type="PROSITE-ProRule" id="PRU00508"/>
    </source>
</evidence>
<comment type="function">
    <text evidence="12">E3 ubiquitin-protein ligase which is a component of the N-end rule pathway. Recognizes and binds to proteins bearing specific N-terminal residues that are destabilizing according to the N-end rule, leading to their ubiquitination and subsequent degradation.</text>
</comment>
<evidence type="ECO:0000256" key="7">
    <source>
        <dbReference type="ARBA" id="ARBA00022723"/>
    </source>
</evidence>
<name>R4WE97_RIPPE</name>
<dbReference type="InterPro" id="IPR040204">
    <property type="entry name" value="UBR7"/>
</dbReference>
<evidence type="ECO:0000259" key="18">
    <source>
        <dbReference type="PROSITE" id="PS51157"/>
    </source>
</evidence>
<reference evidence="19" key="1">
    <citation type="journal article" date="2013" name="PLoS ONE">
        <title>Gene expression in gut symbiotic organ of stinkbug affected by extracellular bacterial symbiont.</title>
        <authorList>
            <person name="Futahashi R."/>
            <person name="Tanaka K."/>
            <person name="Tanahashi M."/>
            <person name="Nikoh N."/>
            <person name="Kikuchi Y."/>
            <person name="Lee B.L."/>
            <person name="Fukatsu T."/>
        </authorList>
    </citation>
    <scope>NUCLEOTIDE SEQUENCE</scope>
    <source>
        <tissue evidence="19">Midgut</tissue>
    </source>
</reference>
<dbReference type="EMBL" id="AK418234">
    <property type="protein sequence ID" value="BAN21449.1"/>
    <property type="molecule type" value="mRNA"/>
</dbReference>
<evidence type="ECO:0000256" key="12">
    <source>
        <dbReference type="ARBA" id="ARBA00055627"/>
    </source>
</evidence>
<proteinExistence type="evidence at transcript level"/>
<dbReference type="InterPro" id="IPR013083">
    <property type="entry name" value="Znf_RING/FYVE/PHD"/>
</dbReference>
<comment type="pathway">
    <text evidence="2">Protein modification; protein ubiquitination.</text>
</comment>
<feature type="compositionally biased region" description="Polar residues" evidence="17">
    <location>
        <begin position="218"/>
        <end position="227"/>
    </location>
</feature>
<keyword evidence="8" id="KW-0863">Zinc-finger</keyword>
<sequence length="432" mass="48512">MAENSETVQKADEENSMTLDDFLEEELQLQSDANAVLGSSDDKNCTYNSGYLQRQALYACMTCTPQADPDFKPAGICLACSYHCHEGHDLVELYTKRFFRCDCGNSRFHGKKCNLEPSKTEDNEKNTYNQNFKGLYCTCARPYPDPEDDVPDEMIQCIICEDWYHTRHLKTELPPEGNYAEMICGSCTDRLTFLKYYLGLAVVPISKNEPPADKSESEINVSVNSGTEADALTNGLSKTEEEANESEINKAAEASSTSNDDAIKNVAENACVNGTSPPSDKPSLESKESCRLENTKEVSDRVPGSATFWSSNLRSSLCSCSSCKNLYADLNVAWILDESDTVQAYEEKGKQTAETIEKSRYEEGMKELAKLNRFQQAEVIQNYNDFKSSLSEFLGKFVQQKKVVRKEDIDEFFVDMQAKKRQKVGTPPYTCH</sequence>
<dbReference type="InterPro" id="IPR047506">
    <property type="entry name" value="UBR7-like_UBR-box"/>
</dbReference>
<dbReference type="PROSITE" id="PS51157">
    <property type="entry name" value="ZF_UBR"/>
    <property type="match status" value="1"/>
</dbReference>
<dbReference type="PANTHER" id="PTHR13513">
    <property type="entry name" value="E3 UBIQUITIN-PROTEIN LIGASE UBR7"/>
    <property type="match status" value="1"/>
</dbReference>
<dbReference type="SUPFAM" id="SSF57903">
    <property type="entry name" value="FYVE/PHD zinc finger"/>
    <property type="match status" value="1"/>
</dbReference>
<keyword evidence="6" id="KW-0808">Transferase</keyword>
<dbReference type="InterPro" id="IPR003126">
    <property type="entry name" value="Znf_UBR"/>
</dbReference>
<dbReference type="SMART" id="SM00396">
    <property type="entry name" value="ZnF_UBR1"/>
    <property type="match status" value="1"/>
</dbReference>
<feature type="compositionally biased region" description="Basic and acidic residues" evidence="17">
    <location>
        <begin position="282"/>
        <end position="297"/>
    </location>
</feature>
<keyword evidence="4" id="KW-1017">Isopeptide bond</keyword>
<evidence type="ECO:0000256" key="1">
    <source>
        <dbReference type="ARBA" id="ARBA00000900"/>
    </source>
</evidence>
<dbReference type="PANTHER" id="PTHR13513:SF9">
    <property type="entry name" value="E3 UBIQUITIN-PROTEIN LIGASE UBR7-RELATED"/>
    <property type="match status" value="1"/>
</dbReference>
<feature type="zinc finger region" description="UBR-type" evidence="16">
    <location>
        <begin position="43"/>
        <end position="118"/>
    </location>
</feature>
<feature type="region of interest" description="Disordered" evidence="17">
    <location>
        <begin position="207"/>
        <end position="297"/>
    </location>
</feature>
<dbReference type="GO" id="GO:0005737">
    <property type="term" value="C:cytoplasm"/>
    <property type="evidence" value="ECO:0007669"/>
    <property type="project" value="TreeGrafter"/>
</dbReference>
<dbReference type="GO" id="GO:0008270">
    <property type="term" value="F:zinc ion binding"/>
    <property type="evidence" value="ECO:0007669"/>
    <property type="project" value="UniProtKB-KW"/>
</dbReference>
<keyword evidence="9" id="KW-0833">Ubl conjugation pathway</keyword>
<evidence type="ECO:0000256" key="9">
    <source>
        <dbReference type="ARBA" id="ARBA00022786"/>
    </source>
</evidence>
<evidence type="ECO:0000256" key="5">
    <source>
        <dbReference type="ARBA" id="ARBA00022553"/>
    </source>
</evidence>
<keyword evidence="7" id="KW-0479">Metal-binding</keyword>
<evidence type="ECO:0000256" key="10">
    <source>
        <dbReference type="ARBA" id="ARBA00022833"/>
    </source>
</evidence>
<evidence type="ECO:0000256" key="11">
    <source>
        <dbReference type="ARBA" id="ARBA00022843"/>
    </source>
</evidence>
<evidence type="ECO:0000256" key="4">
    <source>
        <dbReference type="ARBA" id="ARBA00022499"/>
    </source>
</evidence>
<evidence type="ECO:0000256" key="3">
    <source>
        <dbReference type="ARBA" id="ARBA00012483"/>
    </source>
</evidence>
<evidence type="ECO:0000256" key="6">
    <source>
        <dbReference type="ARBA" id="ARBA00022679"/>
    </source>
</evidence>
<organism evidence="19">
    <name type="scientific">Riptortus pedestris</name>
    <name type="common">Bean bug</name>
    <dbReference type="NCBI Taxonomy" id="329032"/>
    <lineage>
        <taxon>Eukaryota</taxon>
        <taxon>Metazoa</taxon>
        <taxon>Ecdysozoa</taxon>
        <taxon>Arthropoda</taxon>
        <taxon>Hexapoda</taxon>
        <taxon>Insecta</taxon>
        <taxon>Pterygota</taxon>
        <taxon>Neoptera</taxon>
        <taxon>Paraneoptera</taxon>
        <taxon>Hemiptera</taxon>
        <taxon>Heteroptera</taxon>
        <taxon>Panheteroptera</taxon>
        <taxon>Pentatomomorpha</taxon>
        <taxon>Coreoidea</taxon>
        <taxon>Alydidae</taxon>
        <taxon>Riptortus</taxon>
    </lineage>
</organism>
<evidence type="ECO:0000313" key="19">
    <source>
        <dbReference type="EMBL" id="BAN21449.1"/>
    </source>
</evidence>
<evidence type="ECO:0000256" key="8">
    <source>
        <dbReference type="ARBA" id="ARBA00022771"/>
    </source>
</evidence>
<dbReference type="AlphaFoldDB" id="R4WE97"/>
<keyword evidence="11" id="KW-0832">Ubl conjugation</keyword>
<evidence type="ECO:0000256" key="15">
    <source>
        <dbReference type="ARBA" id="ARBA00083573"/>
    </source>
</evidence>
<dbReference type="Pfam" id="PF02207">
    <property type="entry name" value="zf-UBR"/>
    <property type="match status" value="1"/>
</dbReference>
<dbReference type="EC" id="2.3.2.27" evidence="3"/>
<dbReference type="FunFam" id="3.30.40.10:FF:000183">
    <property type="entry name" value="putative E3 ubiquitin-protein ligase UBR7"/>
    <property type="match status" value="1"/>
</dbReference>
<dbReference type="Gene3D" id="3.30.40.10">
    <property type="entry name" value="Zinc/RING finger domain, C3HC4 (zinc finger)"/>
    <property type="match status" value="1"/>
</dbReference>
<dbReference type="CDD" id="cd19677">
    <property type="entry name" value="UBR-box_UBR7"/>
    <property type="match status" value="1"/>
</dbReference>
<dbReference type="CDD" id="cd15542">
    <property type="entry name" value="PHD_UBR7"/>
    <property type="match status" value="1"/>
</dbReference>
<keyword evidence="10" id="KW-0862">Zinc</keyword>
<evidence type="ECO:0000256" key="13">
    <source>
        <dbReference type="ARBA" id="ARBA00071060"/>
    </source>
</evidence>
<evidence type="ECO:0000256" key="14">
    <source>
        <dbReference type="ARBA" id="ARBA00078314"/>
    </source>
</evidence>
<protein>
    <recommendedName>
        <fullName evidence="13">Putative E3 ubiquitin-protein ligase UBR7</fullName>
        <ecNumber evidence="3">2.3.2.27</ecNumber>
    </recommendedName>
    <alternativeName>
        <fullName evidence="14">N-recognin-7</fullName>
    </alternativeName>
    <alternativeName>
        <fullName evidence="15">RING-type E3 ubiquitin transferase UBR7</fullName>
    </alternativeName>
</protein>